<dbReference type="AlphaFoldDB" id="A0A364N5U7"/>
<gene>
    <name evidence="3" type="ORF">DDE83_004027</name>
</gene>
<protein>
    <submittedName>
        <fullName evidence="3">Uncharacterized protein</fullName>
    </submittedName>
</protein>
<dbReference type="EMBL" id="QGDH01000048">
    <property type="protein sequence ID" value="RAR12630.1"/>
    <property type="molecule type" value="Genomic_DNA"/>
</dbReference>
<keyword evidence="1" id="KW-0175">Coiled coil</keyword>
<feature type="region of interest" description="Disordered" evidence="2">
    <location>
        <begin position="140"/>
        <end position="167"/>
    </location>
</feature>
<dbReference type="OrthoDB" id="3689541at2759"/>
<evidence type="ECO:0000256" key="1">
    <source>
        <dbReference type="SAM" id="Coils"/>
    </source>
</evidence>
<comment type="caution">
    <text evidence="3">The sequence shown here is derived from an EMBL/GenBank/DDBJ whole genome shotgun (WGS) entry which is preliminary data.</text>
</comment>
<feature type="compositionally biased region" description="Low complexity" evidence="2">
    <location>
        <begin position="147"/>
        <end position="157"/>
    </location>
</feature>
<dbReference type="Proteomes" id="UP000249619">
    <property type="component" value="Unassembled WGS sequence"/>
</dbReference>
<evidence type="ECO:0000256" key="2">
    <source>
        <dbReference type="SAM" id="MobiDB-lite"/>
    </source>
</evidence>
<proteinExistence type="predicted"/>
<accession>A0A364N5U7</accession>
<feature type="compositionally biased region" description="Basic and acidic residues" evidence="2">
    <location>
        <begin position="158"/>
        <end position="167"/>
    </location>
</feature>
<reference evidence="4" key="1">
    <citation type="submission" date="2018-05" db="EMBL/GenBank/DDBJ databases">
        <title>Draft genome sequence of Stemphylium lycopersici strain CIDEFI 213.</title>
        <authorList>
            <person name="Medina R."/>
            <person name="Franco M.E.E."/>
            <person name="Lucentini C.G."/>
            <person name="Saparrat M.C.N."/>
            <person name="Balatti P.A."/>
        </authorList>
    </citation>
    <scope>NUCLEOTIDE SEQUENCE [LARGE SCALE GENOMIC DNA]</scope>
    <source>
        <strain evidence="4">CIDEFI 213</strain>
    </source>
</reference>
<feature type="coiled-coil region" evidence="1">
    <location>
        <begin position="67"/>
        <end position="94"/>
    </location>
</feature>
<sequence>MGRKKRQPHRSPDSLADAFRDIPLHQLAKVRKRNTEENLKALLNSSVPEEMLIPTDWTSQLKEKKTEKRIEEKIEEKTEDARHLQRKRDLLEVLRIITTRFQGGLVTPEEFEWALYTCKEEQELEDKELAEILTAMKYNEQAAHSNTTTGPETPGSETEVRIEDSRL</sequence>
<evidence type="ECO:0000313" key="4">
    <source>
        <dbReference type="Proteomes" id="UP000249619"/>
    </source>
</evidence>
<keyword evidence="4" id="KW-1185">Reference proteome</keyword>
<name>A0A364N5U7_STELY</name>
<organism evidence="3 4">
    <name type="scientific">Stemphylium lycopersici</name>
    <name type="common">Tomato gray leaf spot disease fungus</name>
    <name type="synonym">Thyrospora lycopersici</name>
    <dbReference type="NCBI Taxonomy" id="183478"/>
    <lineage>
        <taxon>Eukaryota</taxon>
        <taxon>Fungi</taxon>
        <taxon>Dikarya</taxon>
        <taxon>Ascomycota</taxon>
        <taxon>Pezizomycotina</taxon>
        <taxon>Dothideomycetes</taxon>
        <taxon>Pleosporomycetidae</taxon>
        <taxon>Pleosporales</taxon>
        <taxon>Pleosporineae</taxon>
        <taxon>Pleosporaceae</taxon>
        <taxon>Stemphylium</taxon>
    </lineage>
</organism>
<evidence type="ECO:0000313" key="3">
    <source>
        <dbReference type="EMBL" id="RAR12630.1"/>
    </source>
</evidence>